<dbReference type="PROSITE" id="PS50263">
    <property type="entry name" value="CN_HYDROLASE"/>
    <property type="match status" value="1"/>
</dbReference>
<protein>
    <submittedName>
        <fullName evidence="3">Carbon-nitrogen hydrolase family protein</fullName>
    </submittedName>
</protein>
<dbReference type="OrthoDB" id="9811121at2"/>
<dbReference type="InterPro" id="IPR036526">
    <property type="entry name" value="C-N_Hydrolase_sf"/>
</dbReference>
<dbReference type="InterPro" id="IPR044149">
    <property type="entry name" value="Nitrilases_CHs"/>
</dbReference>
<dbReference type="InterPro" id="IPR000132">
    <property type="entry name" value="Nitrilase/CN_hydratase_CS"/>
</dbReference>
<comment type="similarity">
    <text evidence="1">Belongs to the carbon-nitrogen hydrolase superfamily. Nitrilase family.</text>
</comment>
<sequence length="316" mass="35844">MENHLKVAMAQIAPVWLNKKATLDKVKSTILEASNEEAELIVFGEAFLPGYPFWLAYTEGAAWDLKINKELHAHYTRNSIQIEAGELDDLCKLAKEKNMAVYLGMMERAKDRGGHSLYCSLVYIDQQGEIKSVHRKLQPTYDERLTWAPGDGNGLRVHALKQFTVGGLNCWENWMPLPRTALYGQGENLHVAIWPGNLNNTQDITRFIARESRSYVISVSSMMRTSDFPDDTPHLDKILQKAPKVLANGGSCIAGPDGEWLVEPVINKEGLIYHTLDVNRVYEERQNFDPVGHYSRPDVTKLTVNRERQSTVDFKE</sequence>
<dbReference type="PANTHER" id="PTHR46044:SF1">
    <property type="entry name" value="CN HYDROLASE DOMAIN-CONTAINING PROTEIN"/>
    <property type="match status" value="1"/>
</dbReference>
<dbReference type="PROSITE" id="PS00921">
    <property type="entry name" value="NITRIL_CHT_2"/>
    <property type="match status" value="1"/>
</dbReference>
<keyword evidence="4" id="KW-1185">Reference proteome</keyword>
<dbReference type="GO" id="GO:0000257">
    <property type="term" value="F:nitrilase activity"/>
    <property type="evidence" value="ECO:0007669"/>
    <property type="project" value="UniProtKB-ARBA"/>
</dbReference>
<dbReference type="EMBL" id="SGIU01000002">
    <property type="protein sequence ID" value="TAI47997.1"/>
    <property type="molecule type" value="Genomic_DNA"/>
</dbReference>
<dbReference type="RefSeq" id="WP_130615315.1">
    <property type="nucleotide sequence ID" value="NZ_SGIU01000002.1"/>
</dbReference>
<evidence type="ECO:0000313" key="3">
    <source>
        <dbReference type="EMBL" id="TAI47997.1"/>
    </source>
</evidence>
<dbReference type="AlphaFoldDB" id="A0A4Q8QEE6"/>
<dbReference type="PANTHER" id="PTHR46044">
    <property type="entry name" value="NITRILASE"/>
    <property type="match status" value="1"/>
</dbReference>
<comment type="caution">
    <text evidence="3">The sequence shown here is derived from an EMBL/GenBank/DDBJ whole genome shotgun (WGS) entry which is preliminary data.</text>
</comment>
<dbReference type="InterPro" id="IPR003010">
    <property type="entry name" value="C-N_Hydrolase"/>
</dbReference>
<organism evidence="3 4">
    <name type="scientific">Flagellimonas allohymeniacidonis</name>
    <dbReference type="NCBI Taxonomy" id="2517819"/>
    <lineage>
        <taxon>Bacteria</taxon>
        <taxon>Pseudomonadati</taxon>
        <taxon>Bacteroidota</taxon>
        <taxon>Flavobacteriia</taxon>
        <taxon>Flavobacteriales</taxon>
        <taxon>Flavobacteriaceae</taxon>
        <taxon>Flagellimonas</taxon>
    </lineage>
</organism>
<name>A0A4Q8QEE6_9FLAO</name>
<dbReference type="CDD" id="cd07564">
    <property type="entry name" value="nitrilases_CHs"/>
    <property type="match status" value="1"/>
</dbReference>
<feature type="domain" description="CN hydrolase" evidence="2">
    <location>
        <begin position="5"/>
        <end position="278"/>
    </location>
</feature>
<evidence type="ECO:0000313" key="4">
    <source>
        <dbReference type="Proteomes" id="UP000291981"/>
    </source>
</evidence>
<dbReference type="SUPFAM" id="SSF56317">
    <property type="entry name" value="Carbon-nitrogen hydrolase"/>
    <property type="match status" value="1"/>
</dbReference>
<dbReference type="Gene3D" id="3.60.110.10">
    <property type="entry name" value="Carbon-nitrogen hydrolase"/>
    <property type="match status" value="1"/>
</dbReference>
<accession>A0A4Q8QEE6</accession>
<dbReference type="Proteomes" id="UP000291981">
    <property type="component" value="Unassembled WGS sequence"/>
</dbReference>
<gene>
    <name evidence="3" type="ORF">EW142_15210</name>
</gene>
<dbReference type="Pfam" id="PF00795">
    <property type="entry name" value="CN_hydrolase"/>
    <property type="match status" value="1"/>
</dbReference>
<keyword evidence="3" id="KW-0378">Hydrolase</keyword>
<evidence type="ECO:0000259" key="2">
    <source>
        <dbReference type="PROSITE" id="PS50263"/>
    </source>
</evidence>
<reference evidence="3 4" key="1">
    <citation type="submission" date="2019-02" db="EMBL/GenBank/DDBJ databases">
        <title>Draft genome sequence of Muricauda sp. 176CP4-71.</title>
        <authorList>
            <person name="Park J.-S."/>
        </authorList>
    </citation>
    <scope>NUCLEOTIDE SEQUENCE [LARGE SCALE GENOMIC DNA]</scope>
    <source>
        <strain evidence="3 4">176CP4-71</strain>
    </source>
</reference>
<proteinExistence type="inferred from homology"/>
<evidence type="ECO:0000256" key="1">
    <source>
        <dbReference type="ARBA" id="ARBA00008129"/>
    </source>
</evidence>